<evidence type="ECO:0000313" key="2">
    <source>
        <dbReference type="Proteomes" id="UP000034392"/>
    </source>
</evidence>
<sequence length="72" mass="7679">MSKGESVIEGTAINPVCGMSVAIEGAEHIATREGAKHYFCSSRCHDQFISDPELYLSGAHLDAVEDVPEGTN</sequence>
<dbReference type="GO" id="GO:0016491">
    <property type="term" value="F:oxidoreductase activity"/>
    <property type="evidence" value="ECO:0007669"/>
    <property type="project" value="InterPro"/>
</dbReference>
<dbReference type="EC" id="3.6.3.4" evidence="1"/>
<dbReference type="STRING" id="1267766.WYH_02590"/>
<name>A0A0F7KXT0_9SPHN</name>
<organism evidence="1 2">
    <name type="scientific">Croceibacterium atlanticum</name>
    <dbReference type="NCBI Taxonomy" id="1267766"/>
    <lineage>
        <taxon>Bacteria</taxon>
        <taxon>Pseudomonadati</taxon>
        <taxon>Pseudomonadota</taxon>
        <taxon>Alphaproteobacteria</taxon>
        <taxon>Sphingomonadales</taxon>
        <taxon>Erythrobacteraceae</taxon>
        <taxon>Croceibacterium</taxon>
    </lineage>
</organism>
<keyword evidence="2" id="KW-1185">Reference proteome</keyword>
<dbReference type="InterPro" id="IPR009078">
    <property type="entry name" value="Ferritin-like_SF"/>
</dbReference>
<dbReference type="Proteomes" id="UP000034392">
    <property type="component" value="Chromosome"/>
</dbReference>
<protein>
    <submittedName>
        <fullName evidence="1">Copper-transporting P-type ATPase</fullName>
        <ecNumber evidence="1">3.6.3.4</ecNumber>
    </submittedName>
</protein>
<dbReference type="AlphaFoldDB" id="A0A0F7KXT0"/>
<dbReference type="PATRIC" id="fig|1267766.3.peg.2623"/>
<reference evidence="1" key="1">
    <citation type="submission" date="2015-05" db="EMBL/GenBank/DDBJ databases">
        <title>The complete genome of Altererythrobacter atlanticus strain 26DY36.</title>
        <authorList>
            <person name="Wu Y.-H."/>
            <person name="Cheng H."/>
            <person name="Wu X.-W."/>
        </authorList>
    </citation>
    <scope>NUCLEOTIDE SEQUENCE [LARGE SCALE GENOMIC DNA]</scope>
    <source>
        <strain evidence="1">26DY36</strain>
    </source>
</reference>
<proteinExistence type="predicted"/>
<keyword evidence="1" id="KW-0378">Hydrolase</keyword>
<dbReference type="InterPro" id="IPR007029">
    <property type="entry name" value="YHS_dom"/>
</dbReference>
<dbReference type="SMART" id="SM00746">
    <property type="entry name" value="TRASH"/>
    <property type="match status" value="1"/>
</dbReference>
<dbReference type="InterPro" id="IPR012348">
    <property type="entry name" value="RNR-like"/>
</dbReference>
<dbReference type="Pfam" id="PF04945">
    <property type="entry name" value="YHS"/>
    <property type="match status" value="1"/>
</dbReference>
<gene>
    <name evidence="1" type="primary">actP_2</name>
    <name evidence="1" type="ORF">WYH_02590</name>
</gene>
<dbReference type="GO" id="GO:0016787">
    <property type="term" value="F:hydrolase activity"/>
    <property type="evidence" value="ECO:0007669"/>
    <property type="project" value="UniProtKB-KW"/>
</dbReference>
<dbReference type="SUPFAM" id="SSF47240">
    <property type="entry name" value="Ferritin-like"/>
    <property type="match status" value="1"/>
</dbReference>
<dbReference type="Gene3D" id="1.10.620.20">
    <property type="entry name" value="Ribonucleotide Reductase, subunit A"/>
    <property type="match status" value="1"/>
</dbReference>
<accession>A0A0F7KXT0</accession>
<dbReference type="InterPro" id="IPR011017">
    <property type="entry name" value="TRASH_dom"/>
</dbReference>
<evidence type="ECO:0000313" key="1">
    <source>
        <dbReference type="EMBL" id="AKH43620.1"/>
    </source>
</evidence>
<dbReference type="EMBL" id="CP011452">
    <property type="protein sequence ID" value="AKH43620.1"/>
    <property type="molecule type" value="Genomic_DNA"/>
</dbReference>
<dbReference type="KEGG" id="aay:WYH_02590"/>